<organism evidence="3">
    <name type="scientific">marine sediment metagenome</name>
    <dbReference type="NCBI Taxonomy" id="412755"/>
    <lineage>
        <taxon>unclassified sequences</taxon>
        <taxon>metagenomes</taxon>
        <taxon>ecological metagenomes</taxon>
    </lineage>
</organism>
<dbReference type="InterPro" id="IPR012314">
    <property type="entry name" value="Pept_M12B_GON-ADAMTSs"/>
</dbReference>
<protein>
    <recommendedName>
        <fullName evidence="2">GON domain-containing protein</fullName>
    </recommendedName>
</protein>
<evidence type="ECO:0000313" key="3">
    <source>
        <dbReference type="EMBL" id="GAI94575.1"/>
    </source>
</evidence>
<dbReference type="GO" id="GO:0008270">
    <property type="term" value="F:zinc ion binding"/>
    <property type="evidence" value="ECO:0007669"/>
    <property type="project" value="InterPro"/>
</dbReference>
<comment type="caution">
    <text evidence="3">The sequence shown here is derived from an EMBL/GenBank/DDBJ whole genome shotgun (WGS) entry which is preliminary data.</text>
</comment>
<dbReference type="InterPro" id="IPR024227">
    <property type="entry name" value="DUF3795"/>
</dbReference>
<dbReference type="PROSITE" id="PS51046">
    <property type="entry name" value="GON"/>
    <property type="match status" value="1"/>
</dbReference>
<evidence type="ECO:0000256" key="1">
    <source>
        <dbReference type="ARBA" id="ARBA00022723"/>
    </source>
</evidence>
<reference evidence="3" key="1">
    <citation type="journal article" date="2014" name="Front. Microbiol.">
        <title>High frequency of phylogenetically diverse reductive dehalogenase-homologous genes in deep subseafloor sedimentary metagenomes.</title>
        <authorList>
            <person name="Kawai M."/>
            <person name="Futagami T."/>
            <person name="Toyoda A."/>
            <person name="Takaki Y."/>
            <person name="Nishi S."/>
            <person name="Hori S."/>
            <person name="Arai W."/>
            <person name="Tsubouchi T."/>
            <person name="Morono Y."/>
            <person name="Uchiyama I."/>
            <person name="Ito T."/>
            <person name="Fujiyama A."/>
            <person name="Inagaki F."/>
            <person name="Takami H."/>
        </authorList>
    </citation>
    <scope>NUCLEOTIDE SEQUENCE</scope>
    <source>
        <strain evidence="3">Expedition CK06-06</strain>
    </source>
</reference>
<proteinExistence type="predicted"/>
<dbReference type="AlphaFoldDB" id="X1U435"/>
<feature type="domain" description="GON" evidence="2">
    <location>
        <begin position="1"/>
        <end position="34"/>
    </location>
</feature>
<dbReference type="EMBL" id="BARW01016740">
    <property type="protein sequence ID" value="GAI94575.1"/>
    <property type="molecule type" value="Genomic_DNA"/>
</dbReference>
<dbReference type="GO" id="GO:0004222">
    <property type="term" value="F:metalloendopeptidase activity"/>
    <property type="evidence" value="ECO:0007669"/>
    <property type="project" value="InterPro"/>
</dbReference>
<sequence length="133" mass="15321">MIDINEAKKLVTYCGGFCGACGMYKGRIWAMVAQDFKEIIEVTGFAEWVPKFEKIDFNFSDFLKGLEYFANERTGPYCKFPCKEGGGAPCKVRPCAKERGIEICFECKDFPCEHFAWILKNHPDKLEDCERFK</sequence>
<feature type="non-terminal residue" evidence="3">
    <location>
        <position position="133"/>
    </location>
</feature>
<keyword evidence="1" id="KW-0479">Metal-binding</keyword>
<dbReference type="Pfam" id="PF12675">
    <property type="entry name" value="DUF3795"/>
    <property type="match status" value="1"/>
</dbReference>
<gene>
    <name evidence="3" type="ORF">S12H4_29071</name>
</gene>
<accession>X1U435</accession>
<name>X1U435_9ZZZZ</name>
<evidence type="ECO:0000259" key="2">
    <source>
        <dbReference type="PROSITE" id="PS51046"/>
    </source>
</evidence>